<dbReference type="InterPro" id="IPR007492">
    <property type="entry name" value="LytTR_DNA-bd_dom"/>
</dbReference>
<dbReference type="SMART" id="SM00850">
    <property type="entry name" value="LytTR"/>
    <property type="match status" value="1"/>
</dbReference>
<evidence type="ECO:0000259" key="1">
    <source>
        <dbReference type="PROSITE" id="PS50930"/>
    </source>
</evidence>
<dbReference type="RefSeq" id="WP_369084417.1">
    <property type="nucleotide sequence ID" value="NZ_JBFSHR010000016.1"/>
</dbReference>
<accession>A0ABV3Y2D6</accession>
<dbReference type="SUPFAM" id="SSF55785">
    <property type="entry name" value="PYP-like sensor domain (PAS domain)"/>
    <property type="match status" value="1"/>
</dbReference>
<dbReference type="GO" id="GO:0003677">
    <property type="term" value="F:DNA binding"/>
    <property type="evidence" value="ECO:0007669"/>
    <property type="project" value="UniProtKB-KW"/>
</dbReference>
<reference evidence="2 3" key="1">
    <citation type="submission" date="2024-07" db="EMBL/GenBank/DDBJ databases">
        <title>Draft Genome Sequence of Ferrimicrobium acidiphilum Strain YE2023, Isolated from a Pulp of Bioleach Reactor.</title>
        <authorList>
            <person name="Elkina Y.A."/>
            <person name="Bulaeva A.G."/>
            <person name="Beletsky A.V."/>
            <person name="Mardanov A.V."/>
        </authorList>
    </citation>
    <scope>NUCLEOTIDE SEQUENCE [LARGE SCALE GENOMIC DNA]</scope>
    <source>
        <strain evidence="2 3">YE2023</strain>
    </source>
</reference>
<dbReference type="Pfam" id="PF13596">
    <property type="entry name" value="PAS_10"/>
    <property type="match status" value="1"/>
</dbReference>
<organism evidence="2 3">
    <name type="scientific">Ferrimicrobium acidiphilum</name>
    <dbReference type="NCBI Taxonomy" id="121039"/>
    <lineage>
        <taxon>Bacteria</taxon>
        <taxon>Bacillati</taxon>
        <taxon>Actinomycetota</taxon>
        <taxon>Acidimicrobiia</taxon>
        <taxon>Acidimicrobiales</taxon>
        <taxon>Acidimicrobiaceae</taxon>
        <taxon>Ferrimicrobium</taxon>
    </lineage>
</organism>
<sequence>MVGPQYLLNHLPIGIVMLDSDYRVVSYSESAQAIFGEGNLRKSLGQQIQSIHPEHSRDKVEWLIEQARREESSAYASMLINVPDTVLQLRLVQLANADSNAGYCLILYDITDLTSHPADPSSPGRTLAKIPISTRGRTALVAIDQITLLRANGHYTDVCVNGTHYFCGIPLSQLEARLNPDEYVRVHRSFIVNLAHAEGIDRHHDQFLITMNGTCAHQIPVSRAHAGKLRHLLGL</sequence>
<evidence type="ECO:0000313" key="2">
    <source>
        <dbReference type="EMBL" id="MEX6429425.1"/>
    </source>
</evidence>
<protein>
    <submittedName>
        <fullName evidence="2">LytTR family transcriptional regulator DNA-binding domain-containing protein</fullName>
    </submittedName>
</protein>
<dbReference type="PANTHER" id="PTHR37299:SF1">
    <property type="entry name" value="STAGE 0 SPORULATION PROTEIN A HOMOLOG"/>
    <property type="match status" value="1"/>
</dbReference>
<proteinExistence type="predicted"/>
<feature type="domain" description="HTH LytTR-type" evidence="1">
    <location>
        <begin position="130"/>
        <end position="235"/>
    </location>
</feature>
<keyword evidence="2" id="KW-0238">DNA-binding</keyword>
<evidence type="ECO:0000313" key="3">
    <source>
        <dbReference type="Proteomes" id="UP001560267"/>
    </source>
</evidence>
<dbReference type="PROSITE" id="PS50930">
    <property type="entry name" value="HTH_LYTTR"/>
    <property type="match status" value="1"/>
</dbReference>
<gene>
    <name evidence="2" type="ORF">AB6A68_06170</name>
</gene>
<dbReference type="Pfam" id="PF04397">
    <property type="entry name" value="LytTR"/>
    <property type="match status" value="1"/>
</dbReference>
<dbReference type="InterPro" id="IPR046947">
    <property type="entry name" value="LytR-like"/>
</dbReference>
<dbReference type="InterPro" id="IPR035965">
    <property type="entry name" value="PAS-like_dom_sf"/>
</dbReference>
<dbReference type="Gene3D" id="3.30.450.20">
    <property type="entry name" value="PAS domain"/>
    <property type="match status" value="1"/>
</dbReference>
<dbReference type="Gene3D" id="2.40.50.1020">
    <property type="entry name" value="LytTr DNA-binding domain"/>
    <property type="match status" value="1"/>
</dbReference>
<name>A0ABV3Y2D6_9ACTN</name>
<dbReference type="Proteomes" id="UP001560267">
    <property type="component" value="Unassembled WGS sequence"/>
</dbReference>
<comment type="caution">
    <text evidence="2">The sequence shown here is derived from an EMBL/GenBank/DDBJ whole genome shotgun (WGS) entry which is preliminary data.</text>
</comment>
<keyword evidence="3" id="KW-1185">Reference proteome</keyword>
<dbReference type="PANTHER" id="PTHR37299">
    <property type="entry name" value="TRANSCRIPTIONAL REGULATOR-RELATED"/>
    <property type="match status" value="1"/>
</dbReference>
<dbReference type="EMBL" id="JBFSHR010000016">
    <property type="protein sequence ID" value="MEX6429425.1"/>
    <property type="molecule type" value="Genomic_DNA"/>
</dbReference>